<dbReference type="RefSeq" id="WP_146299060.1">
    <property type="nucleotide sequence ID" value="NZ_CP042301.2"/>
</dbReference>
<dbReference type="GO" id="GO:0003677">
    <property type="term" value="F:DNA binding"/>
    <property type="evidence" value="ECO:0007669"/>
    <property type="project" value="InterPro"/>
</dbReference>
<dbReference type="PROSITE" id="PS50995">
    <property type="entry name" value="HTH_MARR_2"/>
    <property type="match status" value="1"/>
</dbReference>
<accession>A0A5B8KXW0</accession>
<dbReference type="NCBIfam" id="TIGR02337">
    <property type="entry name" value="HpaR"/>
    <property type="match status" value="1"/>
</dbReference>
<dbReference type="Pfam" id="PF12802">
    <property type="entry name" value="MarR_2"/>
    <property type="match status" value="1"/>
</dbReference>
<dbReference type="GO" id="GO:0003700">
    <property type="term" value="F:DNA-binding transcription factor activity"/>
    <property type="evidence" value="ECO:0007669"/>
    <property type="project" value="InterPro"/>
</dbReference>
<gene>
    <name evidence="3" type="primary">hpaR</name>
    <name evidence="3" type="ORF">FQ775_08485</name>
</gene>
<dbReference type="Proteomes" id="UP000321389">
    <property type="component" value="Chromosome"/>
</dbReference>
<dbReference type="PANTHER" id="PTHR33164">
    <property type="entry name" value="TRANSCRIPTIONAL REGULATOR, MARR FAMILY"/>
    <property type="match status" value="1"/>
</dbReference>
<dbReference type="KEGG" id="niy:FQ775_08485"/>
<dbReference type="SUPFAM" id="SSF46785">
    <property type="entry name" value="Winged helix' DNA-binding domain"/>
    <property type="match status" value="1"/>
</dbReference>
<evidence type="ECO:0000259" key="2">
    <source>
        <dbReference type="PROSITE" id="PS50995"/>
    </source>
</evidence>
<dbReference type="InterPro" id="IPR036388">
    <property type="entry name" value="WH-like_DNA-bd_sf"/>
</dbReference>
<feature type="region of interest" description="Disordered" evidence="1">
    <location>
        <begin position="170"/>
        <end position="190"/>
    </location>
</feature>
<dbReference type="InterPro" id="IPR036390">
    <property type="entry name" value="WH_DNA-bd_sf"/>
</dbReference>
<feature type="region of interest" description="Disordered" evidence="1">
    <location>
        <begin position="1"/>
        <end position="20"/>
    </location>
</feature>
<reference evidence="3" key="1">
    <citation type="submission" date="2020-04" db="EMBL/GenBank/DDBJ databases">
        <title>Nitratireductor sp. nov. isolated from mangrove soil.</title>
        <authorList>
            <person name="Ye Y."/>
        </authorList>
    </citation>
    <scope>NUCLEOTIDE SEQUENCE</scope>
    <source>
        <strain evidence="3">SY7</strain>
    </source>
</reference>
<feature type="compositionally biased region" description="Polar residues" evidence="1">
    <location>
        <begin position="180"/>
        <end position="190"/>
    </location>
</feature>
<dbReference type="Gene3D" id="1.10.10.10">
    <property type="entry name" value="Winged helix-like DNA-binding domain superfamily/Winged helix DNA-binding domain"/>
    <property type="match status" value="1"/>
</dbReference>
<organism evidence="3 4">
    <name type="scientific">Nitratireductor mangrovi</name>
    <dbReference type="NCBI Taxonomy" id="2599600"/>
    <lineage>
        <taxon>Bacteria</taxon>
        <taxon>Pseudomonadati</taxon>
        <taxon>Pseudomonadota</taxon>
        <taxon>Alphaproteobacteria</taxon>
        <taxon>Hyphomicrobiales</taxon>
        <taxon>Phyllobacteriaceae</taxon>
        <taxon>Nitratireductor</taxon>
    </lineage>
</organism>
<dbReference type="PRINTS" id="PR00598">
    <property type="entry name" value="HTHMARR"/>
</dbReference>
<evidence type="ECO:0000256" key="1">
    <source>
        <dbReference type="SAM" id="MobiDB-lite"/>
    </source>
</evidence>
<sequence>MDKESGPEGGQEKRVAARAGSRARLRDFSRSLPMSLLKAREAVMRHFRPGLLRFGITEQQWRVLRALTTVESIEVMALAEATFLLPPSLSRILKDLDERGLVNRRTSQEDMRRGIISISEEGRQLIDLAGAHSEAIYAEITRRYGAAQLAALQAMLRELETVLADPIGIDDRSSADGEGQASTNAKRMGD</sequence>
<evidence type="ECO:0000313" key="4">
    <source>
        <dbReference type="Proteomes" id="UP000321389"/>
    </source>
</evidence>
<dbReference type="AlphaFoldDB" id="A0A5B8KXW0"/>
<proteinExistence type="predicted"/>
<evidence type="ECO:0000313" key="3">
    <source>
        <dbReference type="EMBL" id="QDZ00412.1"/>
    </source>
</evidence>
<feature type="compositionally biased region" description="Basic and acidic residues" evidence="1">
    <location>
        <begin position="1"/>
        <end position="15"/>
    </location>
</feature>
<name>A0A5B8KXW0_9HYPH</name>
<dbReference type="OrthoDB" id="7063965at2"/>
<keyword evidence="4" id="KW-1185">Reference proteome</keyword>
<dbReference type="GO" id="GO:0006950">
    <property type="term" value="P:response to stress"/>
    <property type="evidence" value="ECO:0007669"/>
    <property type="project" value="TreeGrafter"/>
</dbReference>
<dbReference type="EMBL" id="CP042301">
    <property type="protein sequence ID" value="QDZ00412.1"/>
    <property type="molecule type" value="Genomic_DNA"/>
</dbReference>
<dbReference type="SMART" id="SM00347">
    <property type="entry name" value="HTH_MARR"/>
    <property type="match status" value="1"/>
</dbReference>
<dbReference type="InterPro" id="IPR039422">
    <property type="entry name" value="MarR/SlyA-like"/>
</dbReference>
<dbReference type="InterPro" id="IPR000835">
    <property type="entry name" value="HTH_MarR-typ"/>
</dbReference>
<dbReference type="InterPro" id="IPR012712">
    <property type="entry name" value="HpaR/FarR"/>
</dbReference>
<protein>
    <submittedName>
        <fullName evidence="3">Homoprotocatechuate degradation operon regulator HpaR</fullName>
    </submittedName>
</protein>
<dbReference type="PANTHER" id="PTHR33164:SF13">
    <property type="entry name" value="4-HYDROXYPHENYLACETATE CATABOLISM PROTEIN"/>
    <property type="match status" value="1"/>
</dbReference>
<dbReference type="GO" id="GO:0045892">
    <property type="term" value="P:negative regulation of DNA-templated transcription"/>
    <property type="evidence" value="ECO:0007669"/>
    <property type="project" value="InterPro"/>
</dbReference>
<feature type="domain" description="HTH marR-type" evidence="2">
    <location>
        <begin position="29"/>
        <end position="161"/>
    </location>
</feature>